<protein>
    <recommendedName>
        <fullName evidence="4">Membrane protein 6-pyruvoyl-tetrahydropterin synthase-related domain-containing protein</fullName>
    </recommendedName>
</protein>
<comment type="caution">
    <text evidence="2">The sequence shown here is derived from an EMBL/GenBank/DDBJ whole genome shotgun (WGS) entry which is preliminary data.</text>
</comment>
<dbReference type="RefSeq" id="WP_269024023.1">
    <property type="nucleotide sequence ID" value="NZ_JANXKW010000003.1"/>
</dbReference>
<keyword evidence="1" id="KW-0472">Membrane</keyword>
<evidence type="ECO:0000313" key="2">
    <source>
        <dbReference type="EMBL" id="MCZ2491577.1"/>
    </source>
</evidence>
<feature type="transmembrane region" description="Helical" evidence="1">
    <location>
        <begin position="162"/>
        <end position="180"/>
    </location>
</feature>
<feature type="transmembrane region" description="Helical" evidence="1">
    <location>
        <begin position="231"/>
        <end position="250"/>
    </location>
</feature>
<feature type="transmembrane region" description="Helical" evidence="1">
    <location>
        <begin position="82"/>
        <end position="99"/>
    </location>
</feature>
<name>A0ABT4JMI2_9LACO</name>
<evidence type="ECO:0000256" key="1">
    <source>
        <dbReference type="SAM" id="Phobius"/>
    </source>
</evidence>
<keyword evidence="1" id="KW-0812">Transmembrane</keyword>
<feature type="transmembrane region" description="Helical" evidence="1">
    <location>
        <begin position="324"/>
        <end position="343"/>
    </location>
</feature>
<feature type="transmembrane region" description="Helical" evidence="1">
    <location>
        <begin position="186"/>
        <end position="219"/>
    </location>
</feature>
<feature type="transmembrane region" description="Helical" evidence="1">
    <location>
        <begin position="134"/>
        <end position="150"/>
    </location>
</feature>
<feature type="transmembrane region" description="Helical" evidence="1">
    <location>
        <begin position="106"/>
        <end position="128"/>
    </location>
</feature>
<feature type="transmembrane region" description="Helical" evidence="1">
    <location>
        <begin position="384"/>
        <end position="401"/>
    </location>
</feature>
<keyword evidence="3" id="KW-1185">Reference proteome</keyword>
<gene>
    <name evidence="2" type="ORF">N0K80_05330</name>
</gene>
<dbReference type="Proteomes" id="UP001081467">
    <property type="component" value="Unassembled WGS sequence"/>
</dbReference>
<evidence type="ECO:0000313" key="3">
    <source>
        <dbReference type="Proteomes" id="UP001081467"/>
    </source>
</evidence>
<organism evidence="2 3">
    <name type="scientific">Dellaglioa carnosa</name>
    <dbReference type="NCBI Taxonomy" id="2995136"/>
    <lineage>
        <taxon>Bacteria</taxon>
        <taxon>Bacillati</taxon>
        <taxon>Bacillota</taxon>
        <taxon>Bacilli</taxon>
        <taxon>Lactobacillales</taxon>
        <taxon>Lactobacillaceae</taxon>
        <taxon>Dellaglioa</taxon>
    </lineage>
</organism>
<evidence type="ECO:0008006" key="4">
    <source>
        <dbReference type="Google" id="ProtNLM"/>
    </source>
</evidence>
<dbReference type="EMBL" id="JANXLI010000003">
    <property type="protein sequence ID" value="MCZ2491577.1"/>
    <property type="molecule type" value="Genomic_DNA"/>
</dbReference>
<keyword evidence="1" id="KW-1133">Transmembrane helix</keyword>
<proteinExistence type="predicted"/>
<feature type="transmembrane region" description="Helical" evidence="1">
    <location>
        <begin position="355"/>
        <end position="372"/>
    </location>
</feature>
<sequence length="563" mass="64544">MISKLLMTKRRRLMATIILFGALTIIFMLPYMRGNYVTSFYNQNTTFHLNRISELVNALQHGKILSYVNLSTFKNVGVATNLFYPFVFLYPFAIFDILLKNPIKGYLLGVAFFQFISMLIAYFSMYKFSKSEKQSILFSIIYSFSCYRVVDSLFRGALGESLTLMILPVAVYGIYSLFFGNKKDWYWASIGIALLSYAHILGILMFLIVAVLLFIIMLLVKNEFTLRIKQIFYAAGLTLVLSAGIIFPMLESFLNVKILGAYKPILYDTALDMSTLINSSLNNQMFDSKNGLFAYNIGIILLILPIILFYFVCHKKKMSIYGPIFGLGILFFIMSTKLFPWNLLQETPFSLIQFPWRWLSFSTLFLAVFLSWELCQLKFKNAKIWIFLLLVFIIALHVSGLQNMKTEEADRYGTISLKNYNEALNYKGTVDYAAVQAVPDGTHLDSTILDHKVFIDSKIQKKIFKMTNYDGKLSVNGAKTIDLPILYYKGYVATNQNGDSLPIKISSRGTLKILSTKNTKEINISYKNTVIQKLSWIISILGWIIFILMAIIQSYHRHQNKVN</sequence>
<reference evidence="2" key="1">
    <citation type="submission" date="2022-09" db="EMBL/GenBank/DDBJ databases">
        <title>Diversity of Dellaglioa algida.</title>
        <authorList>
            <person name="Matthias E."/>
            <person name="Werum V."/>
        </authorList>
    </citation>
    <scope>NUCLEOTIDE SEQUENCE</scope>
    <source>
        <strain evidence="2">TMW 2.2523</strain>
    </source>
</reference>
<feature type="transmembrane region" description="Helical" evidence="1">
    <location>
        <begin position="534"/>
        <end position="552"/>
    </location>
</feature>
<feature type="transmembrane region" description="Helical" evidence="1">
    <location>
        <begin position="12"/>
        <end position="32"/>
    </location>
</feature>
<feature type="transmembrane region" description="Helical" evidence="1">
    <location>
        <begin position="292"/>
        <end position="312"/>
    </location>
</feature>
<accession>A0ABT4JMI2</accession>